<name>A0A2U2PJM3_9SPHI</name>
<dbReference type="Gene3D" id="2.180.10.10">
    <property type="entry name" value="RHS repeat-associated core"/>
    <property type="match status" value="1"/>
</dbReference>
<dbReference type="InterPro" id="IPR022385">
    <property type="entry name" value="Rhs_assc_core"/>
</dbReference>
<accession>A0A2U2PJM3</accession>
<comment type="caution">
    <text evidence="5">The sequence shown here is derived from an EMBL/GenBank/DDBJ whole genome shotgun (WGS) entry which is preliminary data.</text>
</comment>
<dbReference type="PANTHER" id="PTHR32305:SF15">
    <property type="entry name" value="PROTEIN RHSA-RELATED"/>
    <property type="match status" value="1"/>
</dbReference>
<proteinExistence type="predicted"/>
<dbReference type="PANTHER" id="PTHR32305">
    <property type="match status" value="1"/>
</dbReference>
<evidence type="ECO:0000259" key="3">
    <source>
        <dbReference type="Pfam" id="PF04151"/>
    </source>
</evidence>
<organism evidence="5 6">
    <name type="scientific">Pararcticibacter amylolyticus</name>
    <dbReference type="NCBI Taxonomy" id="2173175"/>
    <lineage>
        <taxon>Bacteria</taxon>
        <taxon>Pseudomonadati</taxon>
        <taxon>Bacteroidota</taxon>
        <taxon>Sphingobacteriia</taxon>
        <taxon>Sphingobacteriales</taxon>
        <taxon>Sphingobacteriaceae</taxon>
        <taxon>Pararcticibacter</taxon>
    </lineage>
</organism>
<dbReference type="InterPro" id="IPR007280">
    <property type="entry name" value="Peptidase_C_arc/bac"/>
</dbReference>
<feature type="signal peptide" evidence="2">
    <location>
        <begin position="1"/>
        <end position="33"/>
    </location>
</feature>
<dbReference type="Gene3D" id="2.60.120.380">
    <property type="match status" value="3"/>
</dbReference>
<dbReference type="Pfam" id="PF04151">
    <property type="entry name" value="PPC"/>
    <property type="match status" value="1"/>
</dbReference>
<evidence type="ECO:0000256" key="2">
    <source>
        <dbReference type="SAM" id="SignalP"/>
    </source>
</evidence>
<evidence type="ECO:0000256" key="1">
    <source>
        <dbReference type="SAM" id="Coils"/>
    </source>
</evidence>
<keyword evidence="6" id="KW-1185">Reference proteome</keyword>
<dbReference type="NCBIfam" id="TIGR03696">
    <property type="entry name" value="Rhs_assc_core"/>
    <property type="match status" value="1"/>
</dbReference>
<keyword evidence="1" id="KW-0175">Coiled coil</keyword>
<dbReference type="EMBL" id="QEAS01000004">
    <property type="protein sequence ID" value="PWG81603.1"/>
    <property type="molecule type" value="Genomic_DNA"/>
</dbReference>
<reference evidence="5 6" key="1">
    <citation type="submission" date="2018-04" db="EMBL/GenBank/DDBJ databases">
        <title>Pedobacter chongqingensis sp. nov., isolated from a rottenly hemp rope.</title>
        <authorList>
            <person name="Cai Y."/>
        </authorList>
    </citation>
    <scope>NUCLEOTIDE SEQUENCE [LARGE SCALE GENOMIC DNA]</scope>
    <source>
        <strain evidence="5 6">FJ4-8</strain>
    </source>
</reference>
<evidence type="ECO:0008006" key="7">
    <source>
        <dbReference type="Google" id="ProtNLM"/>
    </source>
</evidence>
<evidence type="ECO:0000313" key="5">
    <source>
        <dbReference type="EMBL" id="PWG81603.1"/>
    </source>
</evidence>
<dbReference type="Proteomes" id="UP000245647">
    <property type="component" value="Unassembled WGS sequence"/>
</dbReference>
<dbReference type="OrthoDB" id="1191296at2"/>
<dbReference type="InterPro" id="IPR050708">
    <property type="entry name" value="T6SS_VgrG/RHS"/>
</dbReference>
<feature type="chain" id="PRO_5015483493" description="RHS repeat-associated core domain-containing protein" evidence="2">
    <location>
        <begin position="34"/>
        <end position="1484"/>
    </location>
</feature>
<protein>
    <recommendedName>
        <fullName evidence="7">RHS repeat-associated core domain-containing protein</fullName>
    </recommendedName>
</protein>
<evidence type="ECO:0000313" key="6">
    <source>
        <dbReference type="Proteomes" id="UP000245647"/>
    </source>
</evidence>
<dbReference type="Pfam" id="PF20041">
    <property type="entry name" value="DUF6443"/>
    <property type="match status" value="1"/>
</dbReference>
<sequence>MGKQLVNKRRDSFALKLLLAFTGLWLASFPVRAQNGTDMWDAIDAGGGNSCYGMQFYDTRVNDPSYGYYNNYGQASPDIWYRFTVGSQTQVSISTCGSNFDTYLHVLDEYGSDIISADDNGPLCSGTNSSIQQYFSAGTYYVVVEGYSSYTGTIQLSVTSSEGGTMSAGATMSNPIEVGNLGAGPNGFTDSRSNADACLGNDIGQISNDIYYRFTLTAPSVVKLSHCGSGFDTYMHLLDANGLSLATSDDNGPLCTGTAASIKTELPAGTYYLVSEGFGQNTGTIITSMSVELRGAFFSNAIDVGTLESGSSYSDTKNNSPSVGFGNEYGNPSDDIFYKFTLNTLTTTLVNISHCGSDFDSYLYLLDADGNRLASNDDNGPLCSGNNASLSIALGAGIYYIVSEGWGDRSGNVITQISVGQQQGWGSSDQNYVRTFAPRSPIQAYTALISQSGNKDLVQVSTQYFDGLGRPVQTVQRQASPGGNDIVQPVIYDSRGRESRKYLPYMVVASDGVFKQGNPDANVKAFYNPASPGTSGIGTTGYPYSDILFERSLPGRVIEQGAPGESWQPQNASISGSGHTVKSALNGNSYNQVKIWTISGNTCSTSSFYSSGTLLVTTTSDENGNRTIEYKDNLGHVVLKQAEYDANAFTDTYYVYDDFGNLRYVIPPAVTVAGFSEGDALFDQYIYAYHYDDQNRLTEKKIPEKGWEYIVYNQLDLPVLTQDAVQRQTGKWTFSRYDGAGRVVMTGEYSNNGSRATVQAAVSSHPNGVYEVFTGAGTEGYALTTFPLQDYTVFTVSYYGTYGIPGISAAYNASASVNTNAKGLLTGTKTAILGTTTLLLTVNYYDDYGRLKESIRQNHIGGTDRVVNTYSFSGELTASTRSHTSSTASATIANRYIYDHAGRRRQIFEKINNDPEVKLSESVYNEIGQLISKTLHNDQQSSSFSYNARGWLRTSASPQFSMQLKYDDGVYPQYNGNIANQLWGDASLNNTFTYTYDKMNRLLSGVSTGIAMSEVITYDLMGNVATLSRDGAAAASYNYTGNKLNQITGGLVTGVYTYDSNGNATTDGRNNASIGYNTLNLPATVTKAGLTLTYTYDATGKKLRKISNGTVREYVDGVEYNGNTIEFIGTEEGVARNNGGSFSYEYNLTDNVGNIRRTIYRNPVSGAIETVQKDDYYPFGMRKLVSAGQNKYLYNGKELQEELGEYDYGARFYDPVIARWNVIDGMAEKYFSFSPYHYAANNPIKNFDIDGNDFTPDAWAWVMRMIDNINRREEENEEKIDKKQKQLQEDGISERKAKRLNRQIENLRNEITDLEVARGEAAVLALSSQVYNVVESNTFSSSETEKAAALYNSSNGVVDIVLPGSSGLNIFSHELHHAFQFERGTISLTAHDGKLSVSPAKDWLAYDQFDEKEAYKRQGLFGSTYSSLPAEYNNRPKGPVSLLDIPTIVNLNNLPGDKRHAELQKLASRVNMAFRLNGTTYGPK</sequence>
<dbReference type="RefSeq" id="WP_109415087.1">
    <property type="nucleotide sequence ID" value="NZ_QEAS01000004.1"/>
</dbReference>
<feature type="domain" description="Peptidase C-terminal archaeal/bacterial" evidence="3">
    <location>
        <begin position="80"/>
        <end position="145"/>
    </location>
</feature>
<feature type="domain" description="DUF6443" evidence="4">
    <location>
        <begin position="449"/>
        <end position="574"/>
    </location>
</feature>
<dbReference type="InterPro" id="IPR045619">
    <property type="entry name" value="DUF6443"/>
</dbReference>
<gene>
    <name evidence="5" type="ORF">DDR33_07165</name>
</gene>
<evidence type="ECO:0000259" key="4">
    <source>
        <dbReference type="Pfam" id="PF20041"/>
    </source>
</evidence>
<feature type="coiled-coil region" evidence="1">
    <location>
        <begin position="1266"/>
        <end position="1317"/>
    </location>
</feature>
<keyword evidence="2" id="KW-0732">Signal</keyword>